<feature type="region of interest" description="Disordered" evidence="1">
    <location>
        <begin position="13"/>
        <end position="49"/>
    </location>
</feature>
<feature type="compositionally biased region" description="Basic residues" evidence="1">
    <location>
        <begin position="35"/>
        <end position="49"/>
    </location>
</feature>
<evidence type="ECO:0000313" key="2">
    <source>
        <dbReference type="EMBL" id="JAI02765.1"/>
    </source>
</evidence>
<proteinExistence type="predicted"/>
<name>A0A0E9XJD8_ANGAN</name>
<accession>A0A0E9XJD8</accession>
<dbReference type="EMBL" id="GBXM01005813">
    <property type="protein sequence ID" value="JAI02765.1"/>
    <property type="molecule type" value="Transcribed_RNA"/>
</dbReference>
<sequence>MVLRAGQGFFFKRQASRNRLASPPDTCSAGWHAGIPRHRGSGSRAQRGR</sequence>
<evidence type="ECO:0000256" key="1">
    <source>
        <dbReference type="SAM" id="MobiDB-lite"/>
    </source>
</evidence>
<reference evidence="2" key="1">
    <citation type="submission" date="2014-11" db="EMBL/GenBank/DDBJ databases">
        <authorList>
            <person name="Amaro Gonzalez C."/>
        </authorList>
    </citation>
    <scope>NUCLEOTIDE SEQUENCE</scope>
</reference>
<reference evidence="2" key="2">
    <citation type="journal article" date="2015" name="Fish Shellfish Immunol.">
        <title>Early steps in the European eel (Anguilla anguilla)-Vibrio vulnificus interaction in the gills: Role of the RtxA13 toxin.</title>
        <authorList>
            <person name="Callol A."/>
            <person name="Pajuelo D."/>
            <person name="Ebbesson L."/>
            <person name="Teles M."/>
            <person name="MacKenzie S."/>
            <person name="Amaro C."/>
        </authorList>
    </citation>
    <scope>NUCLEOTIDE SEQUENCE</scope>
</reference>
<protein>
    <submittedName>
        <fullName evidence="2">Uncharacterized protein</fullName>
    </submittedName>
</protein>
<dbReference type="AlphaFoldDB" id="A0A0E9XJD8"/>
<organism evidence="2">
    <name type="scientific">Anguilla anguilla</name>
    <name type="common">European freshwater eel</name>
    <name type="synonym">Muraena anguilla</name>
    <dbReference type="NCBI Taxonomy" id="7936"/>
    <lineage>
        <taxon>Eukaryota</taxon>
        <taxon>Metazoa</taxon>
        <taxon>Chordata</taxon>
        <taxon>Craniata</taxon>
        <taxon>Vertebrata</taxon>
        <taxon>Euteleostomi</taxon>
        <taxon>Actinopterygii</taxon>
        <taxon>Neopterygii</taxon>
        <taxon>Teleostei</taxon>
        <taxon>Anguilliformes</taxon>
        <taxon>Anguillidae</taxon>
        <taxon>Anguilla</taxon>
    </lineage>
</organism>